<dbReference type="InterPro" id="IPR000835">
    <property type="entry name" value="HTH_MarR-typ"/>
</dbReference>
<dbReference type="EMBL" id="FNDN01000003">
    <property type="protein sequence ID" value="SDH83752.1"/>
    <property type="molecule type" value="Genomic_DNA"/>
</dbReference>
<reference evidence="5 6" key="1">
    <citation type="submission" date="2016-10" db="EMBL/GenBank/DDBJ databases">
        <authorList>
            <person name="de Groot N.N."/>
        </authorList>
    </citation>
    <scope>NUCLEOTIDE SEQUENCE [LARGE SCALE GENOMIC DNA]</scope>
    <source>
        <strain evidence="5 6">DSM 44892</strain>
    </source>
</reference>
<dbReference type="PROSITE" id="PS01117">
    <property type="entry name" value="HTH_MARR_1"/>
    <property type="match status" value="1"/>
</dbReference>
<evidence type="ECO:0000313" key="6">
    <source>
        <dbReference type="Proteomes" id="UP000183263"/>
    </source>
</evidence>
<accession>A0A1G8FNN0</accession>
<dbReference type="SMART" id="SM00347">
    <property type="entry name" value="HTH_MARR"/>
    <property type="match status" value="1"/>
</dbReference>
<keyword evidence="1" id="KW-0805">Transcription regulation</keyword>
<keyword evidence="6" id="KW-1185">Reference proteome</keyword>
<evidence type="ECO:0000259" key="4">
    <source>
        <dbReference type="PROSITE" id="PS50995"/>
    </source>
</evidence>
<evidence type="ECO:0000256" key="3">
    <source>
        <dbReference type="ARBA" id="ARBA00023163"/>
    </source>
</evidence>
<evidence type="ECO:0000313" key="5">
    <source>
        <dbReference type="EMBL" id="SDH83752.1"/>
    </source>
</evidence>
<dbReference type="GO" id="GO:0003677">
    <property type="term" value="F:DNA binding"/>
    <property type="evidence" value="ECO:0007669"/>
    <property type="project" value="UniProtKB-KW"/>
</dbReference>
<proteinExistence type="predicted"/>
<organism evidence="5 6">
    <name type="scientific">Rhodococcus triatomae</name>
    <dbReference type="NCBI Taxonomy" id="300028"/>
    <lineage>
        <taxon>Bacteria</taxon>
        <taxon>Bacillati</taxon>
        <taxon>Actinomycetota</taxon>
        <taxon>Actinomycetes</taxon>
        <taxon>Mycobacteriales</taxon>
        <taxon>Nocardiaceae</taxon>
        <taxon>Rhodococcus</taxon>
    </lineage>
</organism>
<name>A0A1G8FNN0_9NOCA</name>
<dbReference type="GO" id="GO:0003700">
    <property type="term" value="F:DNA-binding transcription factor activity"/>
    <property type="evidence" value="ECO:0007669"/>
    <property type="project" value="InterPro"/>
</dbReference>
<protein>
    <submittedName>
        <fullName evidence="5">DNA-binding transcriptional regulator, MarR family</fullName>
    </submittedName>
</protein>
<dbReference type="InterPro" id="IPR023187">
    <property type="entry name" value="Tscrpt_reg_MarR-type_CS"/>
</dbReference>
<dbReference type="Pfam" id="PF12802">
    <property type="entry name" value="MarR_2"/>
    <property type="match status" value="1"/>
</dbReference>
<dbReference type="PANTHER" id="PTHR33164:SF104">
    <property type="entry name" value="TRANSCRIPTIONAL REGULATORY PROTEIN"/>
    <property type="match status" value="1"/>
</dbReference>
<dbReference type="RefSeq" id="WP_072736612.1">
    <property type="nucleotide sequence ID" value="NZ_CP048813.1"/>
</dbReference>
<feature type="domain" description="HTH marR-type" evidence="4">
    <location>
        <begin position="1"/>
        <end position="142"/>
    </location>
</feature>
<dbReference type="AlphaFoldDB" id="A0A1G8FNN0"/>
<dbReference type="PRINTS" id="PR00598">
    <property type="entry name" value="HTHMARR"/>
</dbReference>
<keyword evidence="2 5" id="KW-0238">DNA-binding</keyword>
<dbReference type="PROSITE" id="PS50995">
    <property type="entry name" value="HTH_MARR_2"/>
    <property type="match status" value="1"/>
</dbReference>
<dbReference type="Proteomes" id="UP000183263">
    <property type="component" value="Unassembled WGS sequence"/>
</dbReference>
<dbReference type="PANTHER" id="PTHR33164">
    <property type="entry name" value="TRANSCRIPTIONAL REGULATOR, MARR FAMILY"/>
    <property type="match status" value="1"/>
</dbReference>
<evidence type="ECO:0000256" key="2">
    <source>
        <dbReference type="ARBA" id="ARBA00023125"/>
    </source>
</evidence>
<sequence>MSERARRTNAAWEALLRAQVTLIRQFAADDIWGELSMREYDVLYTVSKNRGGMRLSELNRAVLLSQPALSRLVDRLAERGLLERRPDPADGRGVLVHLTDEGRRLQRRVGGRHAIAVDTAVGSALTDEELTTLQNLCDRLAAGRTDADDTERRNR</sequence>
<keyword evidence="3" id="KW-0804">Transcription</keyword>
<evidence type="ECO:0000256" key="1">
    <source>
        <dbReference type="ARBA" id="ARBA00023015"/>
    </source>
</evidence>
<dbReference type="Gene3D" id="1.10.10.10">
    <property type="entry name" value="Winged helix-like DNA-binding domain superfamily/Winged helix DNA-binding domain"/>
    <property type="match status" value="1"/>
</dbReference>
<dbReference type="GO" id="GO:0006950">
    <property type="term" value="P:response to stress"/>
    <property type="evidence" value="ECO:0007669"/>
    <property type="project" value="TreeGrafter"/>
</dbReference>
<dbReference type="InterPro" id="IPR039422">
    <property type="entry name" value="MarR/SlyA-like"/>
</dbReference>
<dbReference type="SUPFAM" id="SSF46785">
    <property type="entry name" value="Winged helix' DNA-binding domain"/>
    <property type="match status" value="1"/>
</dbReference>
<dbReference type="InterPro" id="IPR036390">
    <property type="entry name" value="WH_DNA-bd_sf"/>
</dbReference>
<dbReference type="InterPro" id="IPR036388">
    <property type="entry name" value="WH-like_DNA-bd_sf"/>
</dbReference>
<gene>
    <name evidence="5" type="ORF">SAMN05444695_103342</name>
</gene>